<dbReference type="SMART" id="SM00267">
    <property type="entry name" value="GGDEF"/>
    <property type="match status" value="1"/>
</dbReference>
<accession>A0A3E0TYP8</accession>
<keyword evidence="6" id="KW-1185">Reference proteome</keyword>
<dbReference type="GO" id="GO:0005886">
    <property type="term" value="C:plasma membrane"/>
    <property type="evidence" value="ECO:0007669"/>
    <property type="project" value="TreeGrafter"/>
</dbReference>
<evidence type="ECO:0000256" key="2">
    <source>
        <dbReference type="ARBA" id="ARBA00012528"/>
    </source>
</evidence>
<dbReference type="Pfam" id="PF01590">
    <property type="entry name" value="GAF"/>
    <property type="match status" value="1"/>
</dbReference>
<reference evidence="6" key="1">
    <citation type="submission" date="2018-08" db="EMBL/GenBank/DDBJ databases">
        <title>Thalassotalea euphylliae genome.</title>
        <authorList>
            <person name="Summers S."/>
            <person name="Rice S.A."/>
            <person name="Freckelton M.L."/>
            <person name="Nedved B.T."/>
            <person name="Hadfield M.G."/>
        </authorList>
    </citation>
    <scope>NUCLEOTIDE SEQUENCE [LARGE SCALE GENOMIC DNA]</scope>
    <source>
        <strain evidence="6">H3</strain>
    </source>
</reference>
<dbReference type="Proteomes" id="UP000256899">
    <property type="component" value="Unassembled WGS sequence"/>
</dbReference>
<name>A0A3E0TYP8_9GAMM</name>
<dbReference type="GO" id="GO:0052621">
    <property type="term" value="F:diguanylate cyclase activity"/>
    <property type="evidence" value="ECO:0007669"/>
    <property type="project" value="UniProtKB-EC"/>
</dbReference>
<comment type="catalytic activity">
    <reaction evidence="3">
        <text>2 GTP = 3',3'-c-di-GMP + 2 diphosphate</text>
        <dbReference type="Rhea" id="RHEA:24898"/>
        <dbReference type="ChEBI" id="CHEBI:33019"/>
        <dbReference type="ChEBI" id="CHEBI:37565"/>
        <dbReference type="ChEBI" id="CHEBI:58805"/>
        <dbReference type="EC" id="2.7.7.65"/>
    </reaction>
</comment>
<organism evidence="5 6">
    <name type="scientific">Thalassotalea euphylliae</name>
    <dbReference type="NCBI Taxonomy" id="1655234"/>
    <lineage>
        <taxon>Bacteria</taxon>
        <taxon>Pseudomonadati</taxon>
        <taxon>Pseudomonadota</taxon>
        <taxon>Gammaproteobacteria</taxon>
        <taxon>Alteromonadales</taxon>
        <taxon>Colwelliaceae</taxon>
        <taxon>Thalassotalea</taxon>
    </lineage>
</organism>
<gene>
    <name evidence="5" type="ORF">DXX94_01450</name>
</gene>
<dbReference type="PANTHER" id="PTHR45138:SF9">
    <property type="entry name" value="DIGUANYLATE CYCLASE DGCM-RELATED"/>
    <property type="match status" value="1"/>
</dbReference>
<comment type="cofactor">
    <cofactor evidence="1">
        <name>Mg(2+)</name>
        <dbReference type="ChEBI" id="CHEBI:18420"/>
    </cofactor>
</comment>
<dbReference type="NCBIfam" id="TIGR00254">
    <property type="entry name" value="GGDEF"/>
    <property type="match status" value="1"/>
</dbReference>
<dbReference type="RefSeq" id="WP_116013399.1">
    <property type="nucleotide sequence ID" value="NZ_QUOT01000001.1"/>
</dbReference>
<dbReference type="GO" id="GO:1902201">
    <property type="term" value="P:negative regulation of bacterial-type flagellum-dependent cell motility"/>
    <property type="evidence" value="ECO:0007669"/>
    <property type="project" value="TreeGrafter"/>
</dbReference>
<dbReference type="PANTHER" id="PTHR45138">
    <property type="entry name" value="REGULATORY COMPONENTS OF SENSORY TRANSDUCTION SYSTEM"/>
    <property type="match status" value="1"/>
</dbReference>
<dbReference type="InterPro" id="IPR003018">
    <property type="entry name" value="GAF"/>
</dbReference>
<dbReference type="PROSITE" id="PS50887">
    <property type="entry name" value="GGDEF"/>
    <property type="match status" value="1"/>
</dbReference>
<dbReference type="AlphaFoldDB" id="A0A3E0TYP8"/>
<dbReference type="SUPFAM" id="SSF55781">
    <property type="entry name" value="GAF domain-like"/>
    <property type="match status" value="1"/>
</dbReference>
<evidence type="ECO:0000259" key="4">
    <source>
        <dbReference type="PROSITE" id="PS50887"/>
    </source>
</evidence>
<dbReference type="Gene3D" id="3.30.70.270">
    <property type="match status" value="1"/>
</dbReference>
<evidence type="ECO:0000313" key="5">
    <source>
        <dbReference type="EMBL" id="REL29493.1"/>
    </source>
</evidence>
<dbReference type="InterPro" id="IPR029016">
    <property type="entry name" value="GAF-like_dom_sf"/>
</dbReference>
<dbReference type="InterPro" id="IPR029787">
    <property type="entry name" value="Nucleotide_cyclase"/>
</dbReference>
<sequence length="320" mass="36343">MLSANKFILEQTKENVPLNKWQKTINLMSKLYQVPTSFIVQYTDQGYQVVIASQQKENPYPAGSTIPTSTNIFCKKVVESHQLLYVQNATELEEWQTNPEVSDDGFNSYLGMPINWPDGKPFGTICIMDLQKTDYDNNHIELLAEFRSVIEDDLEIIDNYDKMQQIAMVDPLTNIHNRRAFMLLAEQRFKLAKRVELLLGVLFIDADDFKQLNDKYGHDIGDKVLVSIATSIKANIRESDILARIGGDEFACVLQINHAEDLPLIAEKISDHYQQANQQLALPANTISIGSVVAEKNKSLDELICIADQAMYQVKAEKKR</sequence>
<evidence type="ECO:0000256" key="1">
    <source>
        <dbReference type="ARBA" id="ARBA00001946"/>
    </source>
</evidence>
<dbReference type="EMBL" id="QUOT01000001">
    <property type="protein sequence ID" value="REL29493.1"/>
    <property type="molecule type" value="Genomic_DNA"/>
</dbReference>
<dbReference type="EC" id="2.7.7.65" evidence="2"/>
<dbReference type="GO" id="GO:0043709">
    <property type="term" value="P:cell adhesion involved in single-species biofilm formation"/>
    <property type="evidence" value="ECO:0007669"/>
    <property type="project" value="TreeGrafter"/>
</dbReference>
<feature type="domain" description="GGDEF" evidence="4">
    <location>
        <begin position="197"/>
        <end position="320"/>
    </location>
</feature>
<dbReference type="Pfam" id="PF00990">
    <property type="entry name" value="GGDEF"/>
    <property type="match status" value="1"/>
</dbReference>
<dbReference type="CDD" id="cd01949">
    <property type="entry name" value="GGDEF"/>
    <property type="match status" value="1"/>
</dbReference>
<dbReference type="FunFam" id="3.30.70.270:FF:000001">
    <property type="entry name" value="Diguanylate cyclase domain protein"/>
    <property type="match status" value="1"/>
</dbReference>
<comment type="caution">
    <text evidence="5">The sequence shown here is derived from an EMBL/GenBank/DDBJ whole genome shotgun (WGS) entry which is preliminary data.</text>
</comment>
<evidence type="ECO:0000313" key="6">
    <source>
        <dbReference type="Proteomes" id="UP000256899"/>
    </source>
</evidence>
<evidence type="ECO:0000256" key="3">
    <source>
        <dbReference type="ARBA" id="ARBA00034247"/>
    </source>
</evidence>
<dbReference type="InterPro" id="IPR000160">
    <property type="entry name" value="GGDEF_dom"/>
</dbReference>
<dbReference type="InterPro" id="IPR050469">
    <property type="entry name" value="Diguanylate_Cyclase"/>
</dbReference>
<dbReference type="InterPro" id="IPR043128">
    <property type="entry name" value="Rev_trsase/Diguanyl_cyclase"/>
</dbReference>
<dbReference type="SUPFAM" id="SSF55073">
    <property type="entry name" value="Nucleotide cyclase"/>
    <property type="match status" value="1"/>
</dbReference>
<protein>
    <recommendedName>
        <fullName evidence="2">diguanylate cyclase</fullName>
        <ecNumber evidence="2">2.7.7.65</ecNumber>
    </recommendedName>
</protein>
<proteinExistence type="predicted"/>
<dbReference type="Gene3D" id="3.30.450.40">
    <property type="match status" value="1"/>
</dbReference>